<dbReference type="EMBL" id="LMTZ01000100">
    <property type="protein sequence ID" value="KST66087.1"/>
    <property type="molecule type" value="Genomic_DNA"/>
</dbReference>
<dbReference type="InterPro" id="IPR011006">
    <property type="entry name" value="CheY-like_superfamily"/>
</dbReference>
<accession>A0A0V7ZNZ5</accession>
<dbReference type="EMBL" id="LMTZ01000107">
    <property type="protein sequence ID" value="KST65525.1"/>
    <property type="molecule type" value="Genomic_DNA"/>
</dbReference>
<sequence>MAILKILLVEDNPSWQKILKSRIRRALEGLGYKDSDYTIKVVDTFDEAYQALQENDWHLLVTDIELKDSHTANGNKLGTELVPIAHNQNIPTLTVTGATPLIYPNEGYFPKEDFDGKKFISQVQVLLK</sequence>
<dbReference type="Gene3D" id="3.40.50.2300">
    <property type="match status" value="1"/>
</dbReference>
<proteinExistence type="predicted"/>
<dbReference type="AlphaFoldDB" id="A0A0V7ZNZ5"/>
<dbReference type="RefSeq" id="WP_027846148.1">
    <property type="nucleotide sequence ID" value="NZ_LMTZ01000100.1"/>
</dbReference>
<dbReference type="Proteomes" id="UP000053372">
    <property type="component" value="Unassembled WGS sequence"/>
</dbReference>
<comment type="caution">
    <text evidence="2">The sequence shown here is derived from an EMBL/GenBank/DDBJ whole genome shotgun (WGS) entry which is preliminary data.</text>
</comment>
<dbReference type="OrthoDB" id="161433at2"/>
<gene>
    <name evidence="2" type="ORF">BC008_24230</name>
    <name evidence="1" type="ORF">BC008_42125</name>
</gene>
<reference evidence="2 3" key="1">
    <citation type="journal article" date="2015" name="Genome Announc.">
        <title>Draft Genome of the Euendolithic (true boring) Cyanobacterium Mastigocoleus testarum strain BC008.</title>
        <authorList>
            <person name="Guida B.S."/>
            <person name="Garcia-Pichel F."/>
        </authorList>
    </citation>
    <scope>NUCLEOTIDE SEQUENCE [LARGE SCALE GENOMIC DNA]</scope>
    <source>
        <strain evidence="2 3">BC008</strain>
    </source>
</reference>
<keyword evidence="3" id="KW-1185">Reference proteome</keyword>
<protein>
    <recommendedName>
        <fullName evidence="4">Response regulatory domain-containing protein</fullName>
    </recommendedName>
</protein>
<evidence type="ECO:0008006" key="4">
    <source>
        <dbReference type="Google" id="ProtNLM"/>
    </source>
</evidence>
<evidence type="ECO:0000313" key="1">
    <source>
        <dbReference type="EMBL" id="KST65525.1"/>
    </source>
</evidence>
<organism evidence="2 3">
    <name type="scientific">Mastigocoleus testarum BC008</name>
    <dbReference type="NCBI Taxonomy" id="371196"/>
    <lineage>
        <taxon>Bacteria</taxon>
        <taxon>Bacillati</taxon>
        <taxon>Cyanobacteriota</taxon>
        <taxon>Cyanophyceae</taxon>
        <taxon>Nostocales</taxon>
        <taxon>Hapalosiphonaceae</taxon>
        <taxon>Mastigocoleus</taxon>
    </lineage>
</organism>
<evidence type="ECO:0000313" key="3">
    <source>
        <dbReference type="Proteomes" id="UP000053372"/>
    </source>
</evidence>
<name>A0A0V7ZNZ5_9CYAN</name>
<evidence type="ECO:0000313" key="2">
    <source>
        <dbReference type="EMBL" id="KST66087.1"/>
    </source>
</evidence>
<dbReference type="SUPFAM" id="SSF52172">
    <property type="entry name" value="CheY-like"/>
    <property type="match status" value="1"/>
</dbReference>